<gene>
    <name evidence="9" type="ORF">SAMN06297468_0868</name>
</gene>
<keyword evidence="5" id="KW-0547">Nucleotide-binding</keyword>
<feature type="binding site" evidence="5">
    <location>
        <position position="323"/>
    </location>
    <ligand>
        <name>FAD</name>
        <dbReference type="ChEBI" id="CHEBI:57692"/>
    </ligand>
</feature>
<keyword evidence="5" id="KW-0520">NAD</keyword>
<feature type="binding site" evidence="5">
    <location>
        <begin position="194"/>
        <end position="201"/>
    </location>
    <ligand>
        <name>NAD(+)</name>
        <dbReference type="ChEBI" id="CHEBI:57540"/>
    </ligand>
</feature>
<dbReference type="Gene3D" id="3.30.390.30">
    <property type="match status" value="1"/>
</dbReference>
<dbReference type="InterPro" id="IPR036324">
    <property type="entry name" value="Mn/Fe_SOD_N_sf"/>
</dbReference>
<keyword evidence="10" id="KW-1185">Reference proteome</keyword>
<evidence type="ECO:0000256" key="6">
    <source>
        <dbReference type="PIRSR" id="PIRSR000350-4"/>
    </source>
</evidence>
<evidence type="ECO:0000256" key="4">
    <source>
        <dbReference type="PIRSR" id="PIRSR000350-2"/>
    </source>
</evidence>
<evidence type="ECO:0000259" key="8">
    <source>
        <dbReference type="Pfam" id="PF07992"/>
    </source>
</evidence>
<evidence type="ECO:0000256" key="5">
    <source>
        <dbReference type="PIRSR" id="PIRSR000350-3"/>
    </source>
</evidence>
<feature type="binding site" evidence="5">
    <location>
        <begin position="157"/>
        <end position="159"/>
    </location>
    <ligand>
        <name>FAD</name>
        <dbReference type="ChEBI" id="CHEBI:57692"/>
    </ligand>
</feature>
<dbReference type="PRINTS" id="PR00368">
    <property type="entry name" value="FADPNR"/>
</dbReference>
<dbReference type="InterPro" id="IPR004099">
    <property type="entry name" value="Pyr_nucl-diS_OxRdtase_dimer"/>
</dbReference>
<reference evidence="10" key="1">
    <citation type="submission" date="2017-04" db="EMBL/GenBank/DDBJ databases">
        <authorList>
            <person name="Varghese N."/>
            <person name="Submissions S."/>
        </authorList>
    </citation>
    <scope>NUCLEOTIDE SEQUENCE [LARGE SCALE GENOMIC DNA]</scope>
</reference>
<dbReference type="Gene3D" id="3.50.50.60">
    <property type="entry name" value="FAD/NAD(P)-binding domain"/>
    <property type="match status" value="3"/>
</dbReference>
<dbReference type="GO" id="GO:0050660">
    <property type="term" value="F:flavin adenine dinucleotide binding"/>
    <property type="evidence" value="ECO:0007669"/>
    <property type="project" value="TreeGrafter"/>
</dbReference>
<dbReference type="PIRSF" id="PIRSF000350">
    <property type="entry name" value="Mercury_reductase_MerA"/>
    <property type="match status" value="1"/>
</dbReference>
<dbReference type="RefSeq" id="WP_234989929.1">
    <property type="nucleotide sequence ID" value="NZ_FXWG01000001.1"/>
</dbReference>
<evidence type="ECO:0000256" key="1">
    <source>
        <dbReference type="ARBA" id="ARBA00007532"/>
    </source>
</evidence>
<dbReference type="NCBIfam" id="NF004939">
    <property type="entry name" value="PRK06292.1-1"/>
    <property type="match status" value="1"/>
</dbReference>
<dbReference type="InterPro" id="IPR001100">
    <property type="entry name" value="Pyr_nuc-diS_OxRdtase"/>
</dbReference>
<evidence type="ECO:0000313" key="9">
    <source>
        <dbReference type="EMBL" id="SMQ63535.1"/>
    </source>
</evidence>
<dbReference type="Gene3D" id="1.10.287.990">
    <property type="entry name" value="Fe,Mn superoxide dismutase (SOD) domain"/>
    <property type="match status" value="1"/>
</dbReference>
<keyword evidence="2" id="KW-0285">Flavoprotein</keyword>
<protein>
    <submittedName>
        <fullName evidence="9">Dihydrolipoamide dehydrogenase</fullName>
    </submittedName>
</protein>
<dbReference type="InterPro" id="IPR036188">
    <property type="entry name" value="FAD/NAD-bd_sf"/>
</dbReference>
<evidence type="ECO:0000259" key="7">
    <source>
        <dbReference type="Pfam" id="PF02852"/>
    </source>
</evidence>
<comment type="similarity">
    <text evidence="1">Belongs to the class-I pyridine nucleotide-disulfide oxidoreductase family.</text>
</comment>
<feature type="binding site" evidence="5">
    <location>
        <position position="68"/>
    </location>
    <ligand>
        <name>FAD</name>
        <dbReference type="ChEBI" id="CHEBI:57692"/>
    </ligand>
</feature>
<dbReference type="GO" id="GO:0003955">
    <property type="term" value="F:NAD(P)H dehydrogenase (quinone) activity"/>
    <property type="evidence" value="ECO:0007669"/>
    <property type="project" value="TreeGrafter"/>
</dbReference>
<proteinExistence type="inferred from homology"/>
<feature type="binding site" evidence="5">
    <location>
        <position position="281"/>
    </location>
    <ligand>
        <name>NAD(+)</name>
        <dbReference type="ChEBI" id="CHEBI:57540"/>
    </ligand>
</feature>
<feature type="active site" description="Proton acceptor" evidence="4">
    <location>
        <position position="458"/>
    </location>
</feature>
<organism evidence="9 10">
    <name type="scientific">Altererythrobacter xiamenensis</name>
    <dbReference type="NCBI Taxonomy" id="1316679"/>
    <lineage>
        <taxon>Bacteria</taxon>
        <taxon>Pseudomonadati</taxon>
        <taxon>Pseudomonadota</taxon>
        <taxon>Alphaproteobacteria</taxon>
        <taxon>Sphingomonadales</taxon>
        <taxon>Erythrobacteraceae</taxon>
        <taxon>Altererythrobacter</taxon>
    </lineage>
</organism>
<feature type="domain" description="Pyridine nucleotide-disulphide oxidoreductase dimerisation" evidence="7">
    <location>
        <begin position="362"/>
        <end position="468"/>
    </location>
</feature>
<dbReference type="Proteomes" id="UP000194420">
    <property type="component" value="Unassembled WGS sequence"/>
</dbReference>
<name>A0A1Y6ELN3_9SPHN</name>
<dbReference type="EMBL" id="FXWG01000001">
    <property type="protein sequence ID" value="SMQ63535.1"/>
    <property type="molecule type" value="Genomic_DNA"/>
</dbReference>
<dbReference type="InterPro" id="IPR016156">
    <property type="entry name" value="FAD/NAD-linked_Rdtase_dimer_sf"/>
</dbReference>
<dbReference type="Pfam" id="PF07992">
    <property type="entry name" value="Pyr_redox_2"/>
    <property type="match status" value="1"/>
</dbReference>
<evidence type="ECO:0000256" key="3">
    <source>
        <dbReference type="ARBA" id="ARBA00022827"/>
    </source>
</evidence>
<evidence type="ECO:0000256" key="2">
    <source>
        <dbReference type="ARBA" id="ARBA00022630"/>
    </source>
</evidence>
<dbReference type="PANTHER" id="PTHR43014:SF4">
    <property type="entry name" value="PYRIDINE NUCLEOTIDE-DISULFIDE OXIDOREDUCTASE RCLA-RELATED"/>
    <property type="match status" value="1"/>
</dbReference>
<dbReference type="SUPFAM" id="SSF51905">
    <property type="entry name" value="FAD/NAD(P)-binding domain"/>
    <property type="match status" value="1"/>
</dbReference>
<comment type="cofactor">
    <cofactor evidence="5">
        <name>FAD</name>
        <dbReference type="ChEBI" id="CHEBI:57692"/>
    </cofactor>
    <text evidence="5">Binds 1 FAD per subunit.</text>
</comment>
<keyword evidence="3 5" id="KW-0274">FAD</keyword>
<feature type="disulfide bond" description="Redox-active" evidence="6">
    <location>
        <begin position="59"/>
        <end position="64"/>
    </location>
</feature>
<sequence>MTQQNVLTHGFAPNSGGAAYDFDVAIIGAGTAGMAAYREASQYTDRVALIDGGPLGTTCARVGCMPSKLLIAAAEAAHTGGRTPLFGVRYGAPEIDGKAVMARVRSERDRFVGFVEAAVFGFGDGKLISEYARFEDDHTLRLGSGRKITARSIVIATGSSPAIPQAFFAAGDRLIVNDDVFEWTDLPGSVAVFGAGVIGLELGQALHRLGVRVRLFGRDNLVGPLTDPFVRDYAADTFSGEFAAIWHADSRISRDGDAVVVRWGDEPNQEERFDYLIAATGRRPNIDKIGLENTSLSLSETGAPIYDPLSGRVGDSHIFIAGDAAFDLPLLHEAADEGRLAGENAARFPHSYRRSRRAPIGIVFSDPQIAIVGATYASLMKRSGCDFAIGEVSFEDQGRARVMGLNKGLLRVYAEHGTGRFLGAEMIGPSAEHLAHLLAWAIQSGMTVEQILQMPFYHPVLEEGVRTAFRTANHALGFGPNPPMRCIDCGPGA</sequence>
<dbReference type="InterPro" id="IPR023753">
    <property type="entry name" value="FAD/NAD-binding_dom"/>
</dbReference>
<evidence type="ECO:0000313" key="10">
    <source>
        <dbReference type="Proteomes" id="UP000194420"/>
    </source>
</evidence>
<dbReference type="Pfam" id="PF02852">
    <property type="entry name" value="Pyr_redox_dim"/>
    <property type="match status" value="1"/>
</dbReference>
<accession>A0A1Y6ELN3</accession>
<dbReference type="AlphaFoldDB" id="A0A1Y6ELN3"/>
<dbReference type="PRINTS" id="PR00411">
    <property type="entry name" value="PNDRDTASEI"/>
</dbReference>
<dbReference type="PANTHER" id="PTHR43014">
    <property type="entry name" value="MERCURIC REDUCTASE"/>
    <property type="match status" value="1"/>
</dbReference>
<feature type="domain" description="FAD/NAD(P)-binding" evidence="8">
    <location>
        <begin position="22"/>
        <end position="338"/>
    </location>
</feature>
<dbReference type="SUPFAM" id="SSF55424">
    <property type="entry name" value="FAD/NAD-linked reductases, dimerisation (C-terminal) domain"/>
    <property type="match status" value="1"/>
</dbReference>